<comment type="function">
    <text evidence="2">Catalyzes the phosphorylation of pyruvate to phosphoenolpyruvate.</text>
</comment>
<dbReference type="SUPFAM" id="SSF56059">
    <property type="entry name" value="Glutathione synthetase ATP-binding domain-like"/>
    <property type="match status" value="1"/>
</dbReference>
<dbReference type="InterPro" id="IPR006319">
    <property type="entry name" value="PEP_synth"/>
</dbReference>
<dbReference type="Gene3D" id="3.30.1490.20">
    <property type="entry name" value="ATP-grasp fold, A domain"/>
    <property type="match status" value="1"/>
</dbReference>
<evidence type="ECO:0000259" key="15">
    <source>
        <dbReference type="Pfam" id="PF01326"/>
    </source>
</evidence>
<evidence type="ECO:0000256" key="5">
    <source>
        <dbReference type="ARBA" id="ARBA00011996"/>
    </source>
</evidence>
<comment type="cofactor">
    <cofactor evidence="1">
        <name>Mg(2+)</name>
        <dbReference type="ChEBI" id="CHEBI:18420"/>
    </cofactor>
</comment>
<comment type="catalytic activity">
    <reaction evidence="14">
        <text>pyruvate + ATP + H2O = phosphoenolpyruvate + AMP + phosphate + 2 H(+)</text>
        <dbReference type="Rhea" id="RHEA:11364"/>
        <dbReference type="ChEBI" id="CHEBI:15361"/>
        <dbReference type="ChEBI" id="CHEBI:15377"/>
        <dbReference type="ChEBI" id="CHEBI:15378"/>
        <dbReference type="ChEBI" id="CHEBI:30616"/>
        <dbReference type="ChEBI" id="CHEBI:43474"/>
        <dbReference type="ChEBI" id="CHEBI:58702"/>
        <dbReference type="ChEBI" id="CHEBI:456215"/>
        <dbReference type="EC" id="2.7.9.2"/>
    </reaction>
</comment>
<evidence type="ECO:0000256" key="14">
    <source>
        <dbReference type="ARBA" id="ARBA00047700"/>
    </source>
</evidence>
<evidence type="ECO:0000256" key="12">
    <source>
        <dbReference type="ARBA" id="ARBA00022842"/>
    </source>
</evidence>
<dbReference type="PANTHER" id="PTHR43030:SF1">
    <property type="entry name" value="PHOSPHOENOLPYRUVATE SYNTHASE"/>
    <property type="match status" value="1"/>
</dbReference>
<evidence type="ECO:0000256" key="2">
    <source>
        <dbReference type="ARBA" id="ARBA00002988"/>
    </source>
</evidence>
<dbReference type="Pfam" id="PF01326">
    <property type="entry name" value="PPDK_N"/>
    <property type="match status" value="2"/>
</dbReference>
<organism evidence="16 17">
    <name type="scientific">Serratia marcescens</name>
    <dbReference type="NCBI Taxonomy" id="615"/>
    <lineage>
        <taxon>Bacteria</taxon>
        <taxon>Pseudomonadati</taxon>
        <taxon>Pseudomonadota</taxon>
        <taxon>Gammaproteobacteria</taxon>
        <taxon>Enterobacterales</taxon>
        <taxon>Yersiniaceae</taxon>
        <taxon>Serratia</taxon>
    </lineage>
</organism>
<sequence>MPNNFHILIDRHVLGNKAYNLTKMKIAGLPIPEGFVILFNETPSIKEIINWYNTYIVKGSVSVRSSSNKEDGETKSGAGFYKTKLNIPLQRIQIAIKIVRQQADKEGKIPVIIQQYIHAMLSGVAYSINPKNGMDDIYMEYGHGPCDDVVAGRIIPKSLVVKKNEVCHHKEIPHKLVEYIIQLELLFGMPVDVEWCIDHSGKIWILQCRPITVIPSQCYQYA</sequence>
<dbReference type="Proteomes" id="UP000321126">
    <property type="component" value="Unassembled WGS sequence"/>
</dbReference>
<evidence type="ECO:0000256" key="13">
    <source>
        <dbReference type="ARBA" id="ARBA00033470"/>
    </source>
</evidence>
<keyword evidence="9" id="KW-0547">Nucleotide-binding</keyword>
<comment type="caution">
    <text evidence="16">The sequence shown here is derived from an EMBL/GenBank/DDBJ whole genome shotgun (WGS) entry which is preliminary data.</text>
</comment>
<dbReference type="UniPathway" id="UPA00138"/>
<keyword evidence="12" id="KW-0460">Magnesium</keyword>
<evidence type="ECO:0000256" key="7">
    <source>
        <dbReference type="ARBA" id="ARBA00022679"/>
    </source>
</evidence>
<dbReference type="GO" id="GO:0046872">
    <property type="term" value="F:metal ion binding"/>
    <property type="evidence" value="ECO:0007669"/>
    <property type="project" value="UniProtKB-KW"/>
</dbReference>
<dbReference type="AlphaFoldDB" id="A0A5C7BRY9"/>
<evidence type="ECO:0000256" key="4">
    <source>
        <dbReference type="ARBA" id="ARBA00007837"/>
    </source>
</evidence>
<comment type="pathway">
    <text evidence="3">Carbohydrate biosynthesis; gluconeogenesis.</text>
</comment>
<dbReference type="InterPro" id="IPR013815">
    <property type="entry name" value="ATP_grasp_subdomain_1"/>
</dbReference>
<dbReference type="PANTHER" id="PTHR43030">
    <property type="entry name" value="PHOSPHOENOLPYRUVATE SYNTHASE"/>
    <property type="match status" value="1"/>
</dbReference>
<dbReference type="Gene3D" id="3.30.470.20">
    <property type="entry name" value="ATP-grasp fold, B domain"/>
    <property type="match status" value="1"/>
</dbReference>
<dbReference type="GO" id="GO:0008986">
    <property type="term" value="F:pyruvate, water dikinase activity"/>
    <property type="evidence" value="ECO:0007669"/>
    <property type="project" value="UniProtKB-EC"/>
</dbReference>
<name>A0A5C7BRY9_SERMA</name>
<evidence type="ECO:0000313" key="17">
    <source>
        <dbReference type="Proteomes" id="UP000321126"/>
    </source>
</evidence>
<dbReference type="RefSeq" id="WP_048797271.1">
    <property type="nucleotide sequence ID" value="NZ_JVEJ01000440.1"/>
</dbReference>
<evidence type="ECO:0000256" key="10">
    <source>
        <dbReference type="ARBA" id="ARBA00022777"/>
    </source>
</evidence>
<dbReference type="EMBL" id="VOUQ01000019">
    <property type="protein sequence ID" value="TXE27171.1"/>
    <property type="molecule type" value="Genomic_DNA"/>
</dbReference>
<evidence type="ECO:0000313" key="16">
    <source>
        <dbReference type="EMBL" id="TXE27171.1"/>
    </source>
</evidence>
<keyword evidence="8" id="KW-0479">Metal-binding</keyword>
<protein>
    <recommendedName>
        <fullName evidence="6">Phosphoenolpyruvate synthase</fullName>
        <ecNumber evidence="5">2.7.9.2</ecNumber>
    </recommendedName>
    <alternativeName>
        <fullName evidence="13">Pyruvate, water dikinase</fullName>
    </alternativeName>
</protein>
<evidence type="ECO:0000256" key="1">
    <source>
        <dbReference type="ARBA" id="ARBA00001946"/>
    </source>
</evidence>
<proteinExistence type="inferred from homology"/>
<keyword evidence="7" id="KW-0808">Transferase</keyword>
<dbReference type="EC" id="2.7.9.2" evidence="5"/>
<keyword evidence="10" id="KW-0418">Kinase</keyword>
<dbReference type="GO" id="GO:0006094">
    <property type="term" value="P:gluconeogenesis"/>
    <property type="evidence" value="ECO:0007669"/>
    <property type="project" value="UniProtKB-UniPathway"/>
</dbReference>
<evidence type="ECO:0000256" key="8">
    <source>
        <dbReference type="ARBA" id="ARBA00022723"/>
    </source>
</evidence>
<accession>A0A5C7BRY9</accession>
<evidence type="ECO:0000256" key="6">
    <source>
        <dbReference type="ARBA" id="ARBA00021623"/>
    </source>
</evidence>
<keyword evidence="11" id="KW-0067">ATP-binding</keyword>
<dbReference type="GO" id="GO:0005524">
    <property type="term" value="F:ATP binding"/>
    <property type="evidence" value="ECO:0007669"/>
    <property type="project" value="UniProtKB-KW"/>
</dbReference>
<evidence type="ECO:0000256" key="11">
    <source>
        <dbReference type="ARBA" id="ARBA00022840"/>
    </source>
</evidence>
<feature type="domain" description="Pyruvate phosphate dikinase AMP/ATP-binding" evidence="15">
    <location>
        <begin position="168"/>
        <end position="216"/>
    </location>
</feature>
<reference evidence="16 17" key="1">
    <citation type="submission" date="2019-07" db="EMBL/GenBank/DDBJ databases">
        <title>Serratia strains were isolated from fresh produce.</title>
        <authorList>
            <person name="Cho G.-S."/>
            <person name="Stein M."/>
            <person name="Lee W."/>
            <person name="Suh S.H."/>
            <person name="Franz C.M.A.P."/>
        </authorList>
    </citation>
    <scope>NUCLEOTIDE SEQUENCE [LARGE SCALE GENOMIC DNA]</scope>
    <source>
        <strain evidence="16 17">S16</strain>
    </source>
</reference>
<evidence type="ECO:0000256" key="3">
    <source>
        <dbReference type="ARBA" id="ARBA00004742"/>
    </source>
</evidence>
<comment type="similarity">
    <text evidence="4">Belongs to the PEP-utilizing enzyme family.</text>
</comment>
<dbReference type="InterPro" id="IPR002192">
    <property type="entry name" value="PPDK_AMP/ATP-bd"/>
</dbReference>
<gene>
    <name evidence="16" type="ORF">FOT62_22925</name>
</gene>
<evidence type="ECO:0000256" key="9">
    <source>
        <dbReference type="ARBA" id="ARBA00022741"/>
    </source>
</evidence>
<feature type="domain" description="Pyruvate phosphate dikinase AMP/ATP-binding" evidence="15">
    <location>
        <begin position="58"/>
        <end position="165"/>
    </location>
</feature>